<reference evidence="2 4" key="1">
    <citation type="journal article" date="2014" name="BMC Genomics">
        <title>Genome sequence of Anopheles sinensis provides insight into genetics basis of mosquito competence for malaria parasites.</title>
        <authorList>
            <person name="Zhou D."/>
            <person name="Zhang D."/>
            <person name="Ding G."/>
            <person name="Shi L."/>
            <person name="Hou Q."/>
            <person name="Ye Y."/>
            <person name="Xu Y."/>
            <person name="Zhou H."/>
            <person name="Xiong C."/>
            <person name="Li S."/>
            <person name="Yu J."/>
            <person name="Hong S."/>
            <person name="Yu X."/>
            <person name="Zou P."/>
            <person name="Chen C."/>
            <person name="Chang X."/>
            <person name="Wang W."/>
            <person name="Lv Y."/>
            <person name="Sun Y."/>
            <person name="Ma L."/>
            <person name="Shen B."/>
            <person name="Zhu C."/>
        </authorList>
    </citation>
    <scope>NUCLEOTIDE SEQUENCE [LARGE SCALE GENOMIC DNA]</scope>
</reference>
<keyword evidence="4" id="KW-1185">Reference proteome</keyword>
<evidence type="ECO:0000313" key="2">
    <source>
        <dbReference type="EMBL" id="KFB48512.1"/>
    </source>
</evidence>
<feature type="compositionally biased region" description="Basic and acidic residues" evidence="1">
    <location>
        <begin position="48"/>
        <end position="66"/>
    </location>
</feature>
<feature type="compositionally biased region" description="Polar residues" evidence="1">
    <location>
        <begin position="8"/>
        <end position="20"/>
    </location>
</feature>
<organism evidence="2">
    <name type="scientific">Anopheles sinensis</name>
    <name type="common">Mosquito</name>
    <dbReference type="NCBI Taxonomy" id="74873"/>
    <lineage>
        <taxon>Eukaryota</taxon>
        <taxon>Metazoa</taxon>
        <taxon>Ecdysozoa</taxon>
        <taxon>Arthropoda</taxon>
        <taxon>Hexapoda</taxon>
        <taxon>Insecta</taxon>
        <taxon>Pterygota</taxon>
        <taxon>Neoptera</taxon>
        <taxon>Endopterygota</taxon>
        <taxon>Diptera</taxon>
        <taxon>Nematocera</taxon>
        <taxon>Culicoidea</taxon>
        <taxon>Culicidae</taxon>
        <taxon>Anophelinae</taxon>
        <taxon>Anopheles</taxon>
    </lineage>
</organism>
<sequence length="80" mass="8658">MSVPRPQHSGTPIGTPTSHSTLDDDGCQGGIMRRGKWESSVSVVPDPDSERVNRRAGETRSKDGRKTPSSASSFRFSGRE</sequence>
<dbReference type="VEuPathDB" id="VectorBase:ASIC016766"/>
<feature type="region of interest" description="Disordered" evidence="1">
    <location>
        <begin position="1"/>
        <end position="80"/>
    </location>
</feature>
<dbReference type="EnsemblMetazoa" id="ASIC016766-RA">
    <property type="protein sequence ID" value="ASIC016766-PA"/>
    <property type="gene ID" value="ASIC016766"/>
</dbReference>
<gene>
    <name evidence="2" type="ORF">ZHAS_00016766</name>
</gene>
<feature type="compositionally biased region" description="Polar residues" evidence="1">
    <location>
        <begin position="67"/>
        <end position="80"/>
    </location>
</feature>
<evidence type="ECO:0000313" key="3">
    <source>
        <dbReference type="EnsemblMetazoa" id="ASIC016766-PA"/>
    </source>
</evidence>
<evidence type="ECO:0000313" key="4">
    <source>
        <dbReference type="Proteomes" id="UP000030765"/>
    </source>
</evidence>
<dbReference type="Proteomes" id="UP000030765">
    <property type="component" value="Unassembled WGS sequence"/>
</dbReference>
<evidence type="ECO:0000256" key="1">
    <source>
        <dbReference type="SAM" id="MobiDB-lite"/>
    </source>
</evidence>
<dbReference type="EMBL" id="ATLV01023171">
    <property type="status" value="NOT_ANNOTATED_CDS"/>
    <property type="molecule type" value="Genomic_DNA"/>
</dbReference>
<name>A0A084WE68_ANOSI</name>
<proteinExistence type="predicted"/>
<accession>A0A084WE68</accession>
<protein>
    <submittedName>
        <fullName evidence="2 3">C2 domain-containing protein 2-like protein</fullName>
    </submittedName>
</protein>
<reference evidence="3" key="2">
    <citation type="submission" date="2020-05" db="UniProtKB">
        <authorList>
            <consortium name="EnsemblMetazoa"/>
        </authorList>
    </citation>
    <scope>IDENTIFICATION</scope>
</reference>
<dbReference type="EMBL" id="KE525341">
    <property type="protein sequence ID" value="KFB48512.1"/>
    <property type="molecule type" value="Genomic_DNA"/>
</dbReference>
<dbReference type="AlphaFoldDB" id="A0A084WE68"/>